<protein>
    <submittedName>
        <fullName evidence="9">Rod shape-determining protein MreD</fullName>
    </submittedName>
</protein>
<evidence type="ECO:0000313" key="10">
    <source>
        <dbReference type="Proteomes" id="UP000285961"/>
    </source>
</evidence>
<keyword evidence="5" id="KW-0133">Cell shape</keyword>
<dbReference type="Proteomes" id="UP000285961">
    <property type="component" value="Unassembled WGS sequence"/>
</dbReference>
<name>A0A419F3W5_9BACT</name>
<evidence type="ECO:0000256" key="2">
    <source>
        <dbReference type="ARBA" id="ARBA00007776"/>
    </source>
</evidence>
<evidence type="ECO:0000256" key="7">
    <source>
        <dbReference type="ARBA" id="ARBA00023136"/>
    </source>
</evidence>
<comment type="similarity">
    <text evidence="2">Belongs to the MreD family.</text>
</comment>
<dbReference type="AlphaFoldDB" id="A0A419F3W5"/>
<feature type="transmembrane region" description="Helical" evidence="8">
    <location>
        <begin position="103"/>
        <end position="123"/>
    </location>
</feature>
<feature type="transmembrane region" description="Helical" evidence="8">
    <location>
        <begin position="64"/>
        <end position="83"/>
    </location>
</feature>
<keyword evidence="6 8" id="KW-1133">Transmembrane helix</keyword>
<dbReference type="EMBL" id="QZKI01000031">
    <property type="protein sequence ID" value="RJP73148.1"/>
    <property type="molecule type" value="Genomic_DNA"/>
</dbReference>
<feature type="transmembrane region" description="Helical" evidence="8">
    <location>
        <begin position="135"/>
        <end position="154"/>
    </location>
</feature>
<dbReference type="Pfam" id="PF04093">
    <property type="entry name" value="MreD"/>
    <property type="match status" value="1"/>
</dbReference>
<proteinExistence type="inferred from homology"/>
<evidence type="ECO:0000256" key="3">
    <source>
        <dbReference type="ARBA" id="ARBA00022475"/>
    </source>
</evidence>
<evidence type="ECO:0000256" key="5">
    <source>
        <dbReference type="ARBA" id="ARBA00022960"/>
    </source>
</evidence>
<organism evidence="9 10">
    <name type="scientific">Candidatus Abyssobacteria bacterium SURF_17</name>
    <dbReference type="NCBI Taxonomy" id="2093361"/>
    <lineage>
        <taxon>Bacteria</taxon>
        <taxon>Pseudomonadati</taxon>
        <taxon>Candidatus Hydrogenedentota</taxon>
        <taxon>Candidatus Abyssobacteria</taxon>
    </lineage>
</organism>
<evidence type="ECO:0000256" key="6">
    <source>
        <dbReference type="ARBA" id="ARBA00022989"/>
    </source>
</evidence>
<reference evidence="9 10" key="1">
    <citation type="journal article" date="2017" name="ISME J.">
        <title>Energy and carbon metabolisms in a deep terrestrial subsurface fluid microbial community.</title>
        <authorList>
            <person name="Momper L."/>
            <person name="Jungbluth S.P."/>
            <person name="Lee M.D."/>
            <person name="Amend J.P."/>
        </authorList>
    </citation>
    <scope>NUCLEOTIDE SEQUENCE [LARGE SCALE GENOMIC DNA]</scope>
    <source>
        <strain evidence="9">SURF_17</strain>
    </source>
</reference>
<dbReference type="GO" id="GO:0008360">
    <property type="term" value="P:regulation of cell shape"/>
    <property type="evidence" value="ECO:0007669"/>
    <property type="project" value="UniProtKB-KW"/>
</dbReference>
<accession>A0A419F3W5</accession>
<evidence type="ECO:0000256" key="4">
    <source>
        <dbReference type="ARBA" id="ARBA00022692"/>
    </source>
</evidence>
<evidence type="ECO:0000256" key="8">
    <source>
        <dbReference type="SAM" id="Phobius"/>
    </source>
</evidence>
<comment type="caution">
    <text evidence="9">The sequence shown here is derived from an EMBL/GenBank/DDBJ whole genome shotgun (WGS) entry which is preliminary data.</text>
</comment>
<evidence type="ECO:0000256" key="1">
    <source>
        <dbReference type="ARBA" id="ARBA00004651"/>
    </source>
</evidence>
<keyword evidence="4 8" id="KW-0812">Transmembrane</keyword>
<dbReference type="GO" id="GO:0005886">
    <property type="term" value="C:plasma membrane"/>
    <property type="evidence" value="ECO:0007669"/>
    <property type="project" value="UniProtKB-SubCell"/>
</dbReference>
<gene>
    <name evidence="9" type="primary">mreD</name>
    <name evidence="9" type="ORF">C4532_04835</name>
</gene>
<evidence type="ECO:0000313" key="9">
    <source>
        <dbReference type="EMBL" id="RJP73148.1"/>
    </source>
</evidence>
<sequence>MLVILKMFLAGIGLAIAESTIMKAVAVGGVRPDLAVMVVVVMALRADFFRAMVLGFTLGLVRDFLSGGAVGMNAFALTAMAYFLSFAKDFLMTDNPGSQMLSGFVGCVLFSVFFSFLKMFLQFEVGSVSRTIEMILWTSLYTALATPVAFVLMIRPRFPSYMRLKMKYDVEHETVPETKI</sequence>
<keyword evidence="7 8" id="KW-0472">Membrane</keyword>
<keyword evidence="3" id="KW-1003">Cell membrane</keyword>
<dbReference type="NCBIfam" id="TIGR03426">
    <property type="entry name" value="shape_MreD"/>
    <property type="match status" value="1"/>
</dbReference>
<comment type="subcellular location">
    <subcellularLocation>
        <location evidence="1">Cell membrane</location>
        <topology evidence="1">Multi-pass membrane protein</topology>
    </subcellularLocation>
</comment>
<dbReference type="InterPro" id="IPR007227">
    <property type="entry name" value="Cell_shape_determining_MreD"/>
</dbReference>